<feature type="non-terminal residue" evidence="2">
    <location>
        <position position="77"/>
    </location>
</feature>
<dbReference type="EMBL" id="CATNWA010002509">
    <property type="protein sequence ID" value="CAI9543087.1"/>
    <property type="molecule type" value="Genomic_DNA"/>
</dbReference>
<keyword evidence="3" id="KW-1185">Reference proteome</keyword>
<name>A0ABN9B696_9NEOB</name>
<sequence length="77" mass="8463">MLAAITQVLNECPKPDQATPVALVMQGLHALCQAEVVDIRSTWNALSPKLACEKRFHVLKVLHELFALVPSLTVNTE</sequence>
<evidence type="ECO:0000259" key="1">
    <source>
        <dbReference type="Pfam" id="PF12530"/>
    </source>
</evidence>
<proteinExistence type="predicted"/>
<organism evidence="2 3">
    <name type="scientific">Staurois parvus</name>
    <dbReference type="NCBI Taxonomy" id="386267"/>
    <lineage>
        <taxon>Eukaryota</taxon>
        <taxon>Metazoa</taxon>
        <taxon>Chordata</taxon>
        <taxon>Craniata</taxon>
        <taxon>Vertebrata</taxon>
        <taxon>Euteleostomi</taxon>
        <taxon>Amphibia</taxon>
        <taxon>Batrachia</taxon>
        <taxon>Anura</taxon>
        <taxon>Neobatrachia</taxon>
        <taxon>Ranoidea</taxon>
        <taxon>Ranidae</taxon>
        <taxon>Staurois</taxon>
    </lineage>
</organism>
<feature type="domain" description="DUF3730" evidence="1">
    <location>
        <begin position="1"/>
        <end position="77"/>
    </location>
</feature>
<dbReference type="PANTHER" id="PTHR16212:SF4">
    <property type="entry name" value="FOCADHESIN"/>
    <property type="match status" value="1"/>
</dbReference>
<dbReference type="Pfam" id="PF12530">
    <property type="entry name" value="DUF3730"/>
    <property type="match status" value="1"/>
</dbReference>
<gene>
    <name evidence="2" type="ORF">SPARVUS_LOCUS2220200</name>
</gene>
<comment type="caution">
    <text evidence="2">The sequence shown here is derived from an EMBL/GenBank/DDBJ whole genome shotgun (WGS) entry which is preliminary data.</text>
</comment>
<dbReference type="InterPro" id="IPR045163">
    <property type="entry name" value="Focadhesin/RST1"/>
</dbReference>
<accession>A0ABN9B696</accession>
<dbReference type="InterPro" id="IPR022542">
    <property type="entry name" value="FOCAD/RST1_DUF3730"/>
</dbReference>
<reference evidence="2" key="1">
    <citation type="submission" date="2023-05" db="EMBL/GenBank/DDBJ databases">
        <authorList>
            <person name="Stuckert A."/>
        </authorList>
    </citation>
    <scope>NUCLEOTIDE SEQUENCE</scope>
</reference>
<dbReference type="Proteomes" id="UP001162483">
    <property type="component" value="Unassembled WGS sequence"/>
</dbReference>
<evidence type="ECO:0000313" key="2">
    <source>
        <dbReference type="EMBL" id="CAI9543087.1"/>
    </source>
</evidence>
<protein>
    <recommendedName>
        <fullName evidence="1">DUF3730 domain-containing protein</fullName>
    </recommendedName>
</protein>
<dbReference type="PANTHER" id="PTHR16212">
    <property type="entry name" value="FOCADHESIN FAMILY MEMBER"/>
    <property type="match status" value="1"/>
</dbReference>
<evidence type="ECO:0000313" key="3">
    <source>
        <dbReference type="Proteomes" id="UP001162483"/>
    </source>
</evidence>